<dbReference type="EMBL" id="CAEZSF010000045">
    <property type="protein sequence ID" value="CAB4534695.1"/>
    <property type="molecule type" value="Genomic_DNA"/>
</dbReference>
<dbReference type="SUPFAM" id="SSF101960">
    <property type="entry name" value="Stabilizer of iron transporter SufD"/>
    <property type="match status" value="1"/>
</dbReference>
<dbReference type="InterPro" id="IPR037284">
    <property type="entry name" value="SUF_FeS_clus_asmbl_SufBD_sf"/>
</dbReference>
<dbReference type="InterPro" id="IPR011542">
    <property type="entry name" value="SUF_FeS_clus_asmbl_SufD"/>
</dbReference>
<accession>A0A6J6T1F9</accession>
<name>A0A6J6T1F9_9ZZZZ</name>
<dbReference type="EMBL" id="CAFBMG010000276">
    <property type="protein sequence ID" value="CAB4923565.1"/>
    <property type="molecule type" value="Genomic_DNA"/>
</dbReference>
<protein>
    <submittedName>
        <fullName evidence="4">Unannotated protein</fullName>
    </submittedName>
</protein>
<evidence type="ECO:0000259" key="1">
    <source>
        <dbReference type="Pfam" id="PF01458"/>
    </source>
</evidence>
<dbReference type="GO" id="GO:0016226">
    <property type="term" value="P:iron-sulfur cluster assembly"/>
    <property type="evidence" value="ECO:0007669"/>
    <property type="project" value="InterPro"/>
</dbReference>
<feature type="domain" description="SUF system FeS cluster assembly SufBD N-terminal" evidence="2">
    <location>
        <begin position="23"/>
        <end position="174"/>
    </location>
</feature>
<dbReference type="InterPro" id="IPR000825">
    <property type="entry name" value="SUF_FeS_clus_asmbl_SufBD_core"/>
</dbReference>
<dbReference type="PANTHER" id="PTHR43575:SF1">
    <property type="entry name" value="PROTEIN ABCI7, CHLOROPLASTIC"/>
    <property type="match status" value="1"/>
</dbReference>
<feature type="domain" description="SUF system FeS cluster assembly SufBD core" evidence="1">
    <location>
        <begin position="181"/>
        <end position="408"/>
    </location>
</feature>
<dbReference type="EMBL" id="CAEZYU010000041">
    <property type="protein sequence ID" value="CAB4741006.1"/>
    <property type="molecule type" value="Genomic_DNA"/>
</dbReference>
<organism evidence="4">
    <name type="scientific">freshwater metagenome</name>
    <dbReference type="NCBI Taxonomy" id="449393"/>
    <lineage>
        <taxon>unclassified sequences</taxon>
        <taxon>metagenomes</taxon>
        <taxon>ecological metagenomes</taxon>
    </lineage>
</organism>
<dbReference type="NCBIfam" id="TIGR01981">
    <property type="entry name" value="sufD"/>
    <property type="match status" value="1"/>
</dbReference>
<dbReference type="InterPro" id="IPR055346">
    <property type="entry name" value="Fe-S_cluster_assembly_SufBD"/>
</dbReference>
<dbReference type="InterPro" id="IPR045595">
    <property type="entry name" value="SufBD_N"/>
</dbReference>
<evidence type="ECO:0000313" key="4">
    <source>
        <dbReference type="EMBL" id="CAB4741006.1"/>
    </source>
</evidence>
<dbReference type="Pfam" id="PF01458">
    <property type="entry name" value="SUFBD_core"/>
    <property type="match status" value="1"/>
</dbReference>
<evidence type="ECO:0000313" key="5">
    <source>
        <dbReference type="EMBL" id="CAB4923565.1"/>
    </source>
</evidence>
<dbReference type="Pfam" id="PF19295">
    <property type="entry name" value="SufBD_N"/>
    <property type="match status" value="1"/>
</dbReference>
<proteinExistence type="predicted"/>
<dbReference type="AlphaFoldDB" id="A0A6J6T1F9"/>
<evidence type="ECO:0000313" key="3">
    <source>
        <dbReference type="EMBL" id="CAB4534695.1"/>
    </source>
</evidence>
<evidence type="ECO:0000259" key="2">
    <source>
        <dbReference type="Pfam" id="PF19295"/>
    </source>
</evidence>
<dbReference type="PANTHER" id="PTHR43575">
    <property type="entry name" value="PROTEIN ABCI7, CHLOROPLASTIC"/>
    <property type="match status" value="1"/>
</dbReference>
<gene>
    <name evidence="3" type="ORF">UFOPK1358_00655</name>
    <name evidence="4" type="ORF">UFOPK2766_01038</name>
    <name evidence="5" type="ORF">UFOPK3519_02062</name>
</gene>
<reference evidence="4" key="1">
    <citation type="submission" date="2020-05" db="EMBL/GenBank/DDBJ databases">
        <authorList>
            <person name="Chiriac C."/>
            <person name="Salcher M."/>
            <person name="Ghai R."/>
            <person name="Kavagutti S V."/>
        </authorList>
    </citation>
    <scope>NUCLEOTIDE SEQUENCE</scope>
</reference>
<sequence>MSTDLSTDRFSSAVAAGLPGPDWLRARRSSAAENAAEMDFPSTDLEEWRYSRVGDIDLAAFSLIAQSSGDASTEAQDFPVAISEFLSELGPLAGSVVVYNGRVVAANLSEALAQQGVLLGPAAQYAAAEGATEVLGAVMHEAPDLFGAYNDAFGADPVLLDVPRNVVIELPIAVVFYVDIANSISFPRLSVRGGENSQFSFIEASLSADVPAVVAPVTEVVVGNAARVRHSALQDVGSSVYQMGSFLAEVGQDATLDAALAAIGGSYARLRMDCRLVGRGATGNLSSVYFGDGNQMLDLRTYQEHRAPDTTSHLLFKGAVAEHSHSVYTGLIRIKPDARGSNAYQTNRNLKLSDSAWAESVPNLEIENNDVHCSHASTVGPVDEEQRFYVESRGVPSKVAERLIVAGFFDEVLNSFAVPALASTARDRINKILDRQVGELLATEPAWPQSIDSQAVESSEEQS</sequence>